<sequence>MEWKKGVISGIVAGIVMLIIGSAFMMIPGVTEWYTEKFPDMVETTAMSIMMVGVVLIGIFMGLVYSVINSAIPGEGARKGLNYGIMVWLLAGLMWPIMMMGFAPAYLWIGELINGLITYSIAGAVLTIIYGKL</sequence>
<reference evidence="1" key="1">
    <citation type="submission" date="2018-01" db="EMBL/GenBank/DDBJ databases">
        <authorList>
            <person name="Krukenberg V."/>
        </authorList>
    </citation>
    <scope>NUCLEOTIDE SEQUENCE</scope>
    <source>
        <strain evidence="1">E20ANME2</strain>
    </source>
</reference>
<gene>
    <name evidence="1" type="ORF">C4B59_01665</name>
</gene>
<evidence type="ECO:0000313" key="2">
    <source>
        <dbReference type="Proteomes" id="UP000248329"/>
    </source>
</evidence>
<accession>A0AC61L6F4</accession>
<dbReference type="EMBL" id="PQXF01000002">
    <property type="protein sequence ID" value="PXF61961.1"/>
    <property type="molecule type" value="Genomic_DNA"/>
</dbReference>
<comment type="caution">
    <text evidence="1">The sequence shown here is derived from an EMBL/GenBank/DDBJ whole genome shotgun (WGS) entry which is preliminary data.</text>
</comment>
<organism evidence="1 2">
    <name type="scientific">Candidatus Methanogaster sp</name>
    <dbReference type="NCBI Taxonomy" id="3386292"/>
    <lineage>
        <taxon>Archaea</taxon>
        <taxon>Methanobacteriati</taxon>
        <taxon>Methanobacteriota</taxon>
        <taxon>Stenosarchaea group</taxon>
        <taxon>Methanomicrobia</taxon>
        <taxon>Methanosarcinales</taxon>
        <taxon>ANME-2 cluster</taxon>
        <taxon>Candidatus Methanogasteraceae</taxon>
        <taxon>Candidatus Methanogaster</taxon>
    </lineage>
</organism>
<proteinExistence type="predicted"/>
<protein>
    <submittedName>
        <fullName evidence="1">Uncharacterized protein</fullName>
    </submittedName>
</protein>
<name>A0AC61L6F4_9EURY</name>
<dbReference type="Proteomes" id="UP000248329">
    <property type="component" value="Unassembled WGS sequence"/>
</dbReference>
<evidence type="ECO:0000313" key="1">
    <source>
        <dbReference type="EMBL" id="PXF61961.1"/>
    </source>
</evidence>